<keyword evidence="9" id="KW-1185">Reference proteome</keyword>
<dbReference type="Pfam" id="PF00103">
    <property type="entry name" value="Hormone_1"/>
    <property type="match status" value="1"/>
</dbReference>
<dbReference type="PANTHER" id="PTHR11417">
    <property type="entry name" value="SOMATOTROPIN,PROLACTIN"/>
    <property type="match status" value="1"/>
</dbReference>
<comment type="similarity">
    <text evidence="2 6">Belongs to the somatotropin/prolactin family.</text>
</comment>
<dbReference type="InterPro" id="IPR009079">
    <property type="entry name" value="4_helix_cytokine-like_core"/>
</dbReference>
<keyword evidence="4 7" id="KW-0732">Signal</keyword>
<dbReference type="Ensembl" id="ENSTRUT00000064357.1">
    <property type="protein sequence ID" value="ENSTRUP00000075220.1"/>
    <property type="gene ID" value="ENSTRUG00000016693.3"/>
</dbReference>
<evidence type="ECO:0000256" key="7">
    <source>
        <dbReference type="SAM" id="SignalP"/>
    </source>
</evidence>
<protein>
    <submittedName>
        <fullName evidence="8">Prolactin-like</fullName>
    </submittedName>
</protein>
<evidence type="ECO:0000313" key="8">
    <source>
        <dbReference type="Ensembl" id="ENSTRUP00000075220.1"/>
    </source>
</evidence>
<keyword evidence="3" id="KW-0964">Secreted</keyword>
<keyword evidence="6" id="KW-0372">Hormone</keyword>
<dbReference type="Proteomes" id="UP000005226">
    <property type="component" value="Chromosome 9"/>
</dbReference>
<evidence type="ECO:0000256" key="2">
    <source>
        <dbReference type="ARBA" id="ARBA00008474"/>
    </source>
</evidence>
<evidence type="ECO:0000256" key="1">
    <source>
        <dbReference type="ARBA" id="ARBA00004613"/>
    </source>
</evidence>
<dbReference type="GO" id="GO:0005179">
    <property type="term" value="F:hormone activity"/>
    <property type="evidence" value="ECO:0007669"/>
    <property type="project" value="UniProtKB-KW"/>
</dbReference>
<feature type="signal peptide" evidence="7">
    <location>
        <begin position="1"/>
        <end position="30"/>
    </location>
</feature>
<dbReference type="PRINTS" id="PR00836">
    <property type="entry name" value="SOMATOTROPIN"/>
</dbReference>
<reference evidence="8" key="3">
    <citation type="submission" date="2025-09" db="UniProtKB">
        <authorList>
            <consortium name="Ensembl"/>
        </authorList>
    </citation>
    <scope>IDENTIFICATION</scope>
</reference>
<dbReference type="GO" id="GO:0031667">
    <property type="term" value="P:response to nutrient levels"/>
    <property type="evidence" value="ECO:0007669"/>
    <property type="project" value="TreeGrafter"/>
</dbReference>
<comment type="subcellular location">
    <subcellularLocation>
        <location evidence="1 6">Secreted</location>
    </subcellularLocation>
</comment>
<organism evidence="8 9">
    <name type="scientific">Takifugu rubripes</name>
    <name type="common">Japanese pufferfish</name>
    <name type="synonym">Fugu rubripes</name>
    <dbReference type="NCBI Taxonomy" id="31033"/>
    <lineage>
        <taxon>Eukaryota</taxon>
        <taxon>Metazoa</taxon>
        <taxon>Chordata</taxon>
        <taxon>Craniata</taxon>
        <taxon>Vertebrata</taxon>
        <taxon>Euteleostomi</taxon>
        <taxon>Actinopterygii</taxon>
        <taxon>Neopterygii</taxon>
        <taxon>Teleostei</taxon>
        <taxon>Neoteleostei</taxon>
        <taxon>Acanthomorphata</taxon>
        <taxon>Eupercaria</taxon>
        <taxon>Tetraodontiformes</taxon>
        <taxon>Tetradontoidea</taxon>
        <taxon>Tetraodontidae</taxon>
        <taxon>Takifugu</taxon>
    </lineage>
</organism>
<dbReference type="InterPro" id="IPR018116">
    <property type="entry name" value="Somatotropin_CS"/>
</dbReference>
<dbReference type="GeneTree" id="ENSGT00950000182818"/>
<dbReference type="PANTHER" id="PTHR11417:SF33">
    <property type="entry name" value="PROLACTIN LIKE"/>
    <property type="match status" value="1"/>
</dbReference>
<evidence type="ECO:0000313" key="9">
    <source>
        <dbReference type="Proteomes" id="UP000005226"/>
    </source>
</evidence>
<feature type="chain" id="PRO_5025682626" evidence="7">
    <location>
        <begin position="31"/>
        <end position="228"/>
    </location>
</feature>
<sequence>MVHSGRRTMKRVWMAALILACLDHCIRVDTFPVCSYSQAGCPLPLLADVFDRVIQQSSKMHAASSDLHSEYERYFLPSRKIIGKRKCHSYGIPTPDDKENAQNLGVREQLTEVILRLLRAWTDPLSRLYRSMSQGQNKDLNLSGSDKALEMSEMVRELREGVAKVAEKANLNLLYKENVSCVPSLVRSIFNLKISMICYLLYCFKRDSNKVKNYLRILKCTTLPGLDC</sequence>
<keyword evidence="5" id="KW-1015">Disulfide bond</keyword>
<name>A0A674NQH5_TAKRU</name>
<evidence type="ECO:0000256" key="5">
    <source>
        <dbReference type="ARBA" id="ARBA00023157"/>
    </source>
</evidence>
<evidence type="ECO:0000256" key="6">
    <source>
        <dbReference type="RuleBase" id="RU003618"/>
    </source>
</evidence>
<dbReference type="AlphaFoldDB" id="A0A674NQH5"/>
<evidence type="ECO:0000256" key="4">
    <source>
        <dbReference type="ARBA" id="ARBA00022729"/>
    </source>
</evidence>
<dbReference type="GO" id="GO:0005615">
    <property type="term" value="C:extracellular space"/>
    <property type="evidence" value="ECO:0007669"/>
    <property type="project" value="TreeGrafter"/>
</dbReference>
<reference evidence="8" key="2">
    <citation type="submission" date="2025-08" db="UniProtKB">
        <authorList>
            <consortium name="Ensembl"/>
        </authorList>
    </citation>
    <scope>IDENTIFICATION</scope>
</reference>
<reference evidence="8 9" key="1">
    <citation type="journal article" date="2011" name="Genome Biol. Evol.">
        <title>Integration of the genetic map and genome assembly of fugu facilitates insights into distinct features of genome evolution in teleosts and mammals.</title>
        <authorList>
            <person name="Kai W."/>
            <person name="Kikuchi K."/>
            <person name="Tohari S."/>
            <person name="Chew A.K."/>
            <person name="Tay A."/>
            <person name="Fujiwara A."/>
            <person name="Hosoya S."/>
            <person name="Suetake H."/>
            <person name="Naruse K."/>
            <person name="Brenner S."/>
            <person name="Suzuki Y."/>
            <person name="Venkatesh B."/>
        </authorList>
    </citation>
    <scope>NUCLEOTIDE SEQUENCE [LARGE SCALE GENOMIC DNA]</scope>
</reference>
<accession>A0A674NQH5</accession>
<dbReference type="Gene3D" id="1.20.1250.10">
    <property type="match status" value="1"/>
</dbReference>
<dbReference type="PROSITE" id="PS00338">
    <property type="entry name" value="SOMATOTROPIN_2"/>
    <property type="match status" value="1"/>
</dbReference>
<dbReference type="GO" id="GO:0046427">
    <property type="term" value="P:positive regulation of receptor signaling pathway via JAK-STAT"/>
    <property type="evidence" value="ECO:0007669"/>
    <property type="project" value="TreeGrafter"/>
</dbReference>
<dbReference type="SUPFAM" id="SSF47266">
    <property type="entry name" value="4-helical cytokines"/>
    <property type="match status" value="1"/>
</dbReference>
<evidence type="ECO:0000256" key="3">
    <source>
        <dbReference type="ARBA" id="ARBA00022525"/>
    </source>
</evidence>
<proteinExistence type="inferred from homology"/>
<gene>
    <name evidence="8" type="primary">LOC101065978</name>
</gene>
<dbReference type="InterPro" id="IPR001400">
    <property type="entry name" value="Somatotropin/Prolactin"/>
</dbReference>